<keyword evidence="14" id="KW-1185">Reference proteome</keyword>
<evidence type="ECO:0000256" key="10">
    <source>
        <dbReference type="PIRSR" id="PIRSR000390-1"/>
    </source>
</evidence>
<dbReference type="SUPFAM" id="SSF53383">
    <property type="entry name" value="PLP-dependent transferases"/>
    <property type="match status" value="1"/>
</dbReference>
<dbReference type="EMBL" id="SEWG01000004">
    <property type="protein sequence ID" value="RYU90213.1"/>
    <property type="molecule type" value="Genomic_DNA"/>
</dbReference>
<dbReference type="Pfam" id="PF01041">
    <property type="entry name" value="DegT_DnrJ_EryC1"/>
    <property type="match status" value="1"/>
</dbReference>
<protein>
    <recommendedName>
        <fullName evidence="9">GDP-perosamine synthase</fullName>
        <ecNumber evidence="8">2.6.1.102</ecNumber>
    </recommendedName>
</protein>
<keyword evidence="4 13" id="KW-0808">Transferase</keyword>
<dbReference type="FunFam" id="3.40.640.10:FF:000090">
    <property type="entry name" value="Pyridoxal phosphate-dependent aminotransferase"/>
    <property type="match status" value="1"/>
</dbReference>
<evidence type="ECO:0000256" key="11">
    <source>
        <dbReference type="PIRSR" id="PIRSR000390-2"/>
    </source>
</evidence>
<keyword evidence="3 13" id="KW-0032">Aminotransferase</keyword>
<comment type="catalytic activity">
    <reaction evidence="7">
        <text>GDP-alpha-D-perosamine + 2-oxoglutarate = GDP-4-dehydro-alpha-D-rhamnose + L-glutamate</text>
        <dbReference type="Rhea" id="RHEA:36779"/>
        <dbReference type="ChEBI" id="CHEBI:16810"/>
        <dbReference type="ChEBI" id="CHEBI:29985"/>
        <dbReference type="ChEBI" id="CHEBI:57964"/>
        <dbReference type="ChEBI" id="CHEBI:73996"/>
        <dbReference type="EC" id="2.6.1.102"/>
    </reaction>
</comment>
<comment type="cofactor">
    <cofactor evidence="1">
        <name>pyridoxal 5'-phosphate</name>
        <dbReference type="ChEBI" id="CHEBI:597326"/>
    </cofactor>
</comment>
<dbReference type="OrthoDB" id="9810913at2"/>
<comment type="similarity">
    <text evidence="6 12">Belongs to the DegT/DnrJ/EryC1 family.</text>
</comment>
<evidence type="ECO:0000256" key="7">
    <source>
        <dbReference type="ARBA" id="ARBA00051587"/>
    </source>
</evidence>
<dbReference type="GO" id="GO:0102933">
    <property type="term" value="F:GDP-4-dehydro-6-deoxy-D-mannose-4-aminotransferase activity"/>
    <property type="evidence" value="ECO:0007669"/>
    <property type="project" value="UniProtKB-EC"/>
</dbReference>
<dbReference type="PANTHER" id="PTHR30244:SF34">
    <property type="entry name" value="DTDP-4-AMINO-4,6-DIDEOXYGALACTOSE TRANSAMINASE"/>
    <property type="match status" value="1"/>
</dbReference>
<accession>A0A4Q5LM64</accession>
<dbReference type="GO" id="GO:0030170">
    <property type="term" value="F:pyridoxal phosphate binding"/>
    <property type="evidence" value="ECO:0007669"/>
    <property type="project" value="TreeGrafter"/>
</dbReference>
<evidence type="ECO:0000256" key="2">
    <source>
        <dbReference type="ARBA" id="ARBA00005125"/>
    </source>
</evidence>
<dbReference type="PIRSF" id="PIRSF000390">
    <property type="entry name" value="PLP_StrS"/>
    <property type="match status" value="1"/>
</dbReference>
<evidence type="ECO:0000256" key="12">
    <source>
        <dbReference type="RuleBase" id="RU004508"/>
    </source>
</evidence>
<dbReference type="EC" id="2.6.1.102" evidence="8"/>
<dbReference type="InterPro" id="IPR015424">
    <property type="entry name" value="PyrdxlP-dep_Trfase"/>
</dbReference>
<evidence type="ECO:0000256" key="8">
    <source>
        <dbReference type="ARBA" id="ARBA00066317"/>
    </source>
</evidence>
<evidence type="ECO:0000313" key="14">
    <source>
        <dbReference type="Proteomes" id="UP000293331"/>
    </source>
</evidence>
<dbReference type="CDD" id="cd00616">
    <property type="entry name" value="AHBA_syn"/>
    <property type="match status" value="1"/>
</dbReference>
<sequence length="376" mass="40967">MSAKIWLSSPHMGGEEFNFVKEAFDTNWIAPLGPNVNGFEADLQAFTGSTHAAALSSGTAALHLALIMLGVGPGDEVICQSFTFSATANPIVYQGATPVFIDSEAETWNMCPIQLEKAIKERIANGKKPKAIIPVHLYGMPAQIERIMALANQYEIPVIEDAAEALGSSVNGKAAGTFGVMGVLSFNGNKIITTSGGGALISDNDELISQSRFLATQARDNAPHYQHSQIGYNYRMSNVCAGIGRGQMQVLNDRVNQRRKNYDTYVKELSSLPGVSFLPEPAGYKSNRWLSTILVDPNASNGVTREDIRLALEKENIECRPLWKPMHLQPVFEKYPSYVNNVSEELFNNGLCIPSGSNLSEGDLQKVISHIKALFN</sequence>
<evidence type="ECO:0000256" key="6">
    <source>
        <dbReference type="ARBA" id="ARBA00037999"/>
    </source>
</evidence>
<evidence type="ECO:0000256" key="3">
    <source>
        <dbReference type="ARBA" id="ARBA00022576"/>
    </source>
</evidence>
<proteinExistence type="inferred from homology"/>
<evidence type="ECO:0000256" key="4">
    <source>
        <dbReference type="ARBA" id="ARBA00022679"/>
    </source>
</evidence>
<dbReference type="InterPro" id="IPR015421">
    <property type="entry name" value="PyrdxlP-dep_Trfase_major"/>
</dbReference>
<dbReference type="GO" id="GO:0000271">
    <property type="term" value="P:polysaccharide biosynthetic process"/>
    <property type="evidence" value="ECO:0007669"/>
    <property type="project" value="TreeGrafter"/>
</dbReference>
<dbReference type="InterPro" id="IPR015422">
    <property type="entry name" value="PyrdxlP-dep_Trfase_small"/>
</dbReference>
<dbReference type="InterPro" id="IPR000653">
    <property type="entry name" value="DegT/StrS_aminotransferase"/>
</dbReference>
<gene>
    <name evidence="13" type="ORF">EWM62_11790</name>
</gene>
<evidence type="ECO:0000313" key="13">
    <source>
        <dbReference type="EMBL" id="RYU90213.1"/>
    </source>
</evidence>
<feature type="active site" description="Proton acceptor" evidence="10">
    <location>
        <position position="190"/>
    </location>
</feature>
<evidence type="ECO:0000256" key="1">
    <source>
        <dbReference type="ARBA" id="ARBA00001933"/>
    </source>
</evidence>
<evidence type="ECO:0000256" key="5">
    <source>
        <dbReference type="ARBA" id="ARBA00022898"/>
    </source>
</evidence>
<dbReference type="Gene3D" id="3.40.640.10">
    <property type="entry name" value="Type I PLP-dependent aspartate aminotransferase-like (Major domain)"/>
    <property type="match status" value="1"/>
</dbReference>
<keyword evidence="5 11" id="KW-0663">Pyridoxal phosphate</keyword>
<dbReference type="Proteomes" id="UP000293331">
    <property type="component" value="Unassembled WGS sequence"/>
</dbReference>
<dbReference type="Gene3D" id="3.90.1150.10">
    <property type="entry name" value="Aspartate Aminotransferase, domain 1"/>
    <property type="match status" value="1"/>
</dbReference>
<comment type="pathway">
    <text evidence="2">Bacterial outer membrane biogenesis; LPS O-antigen biosynthesis.</text>
</comment>
<dbReference type="PANTHER" id="PTHR30244">
    <property type="entry name" value="TRANSAMINASE"/>
    <property type="match status" value="1"/>
</dbReference>
<organism evidence="13 14">
    <name type="scientific">Mucilaginibacter terrigena</name>
    <dbReference type="NCBI Taxonomy" id="2492395"/>
    <lineage>
        <taxon>Bacteria</taxon>
        <taxon>Pseudomonadati</taxon>
        <taxon>Bacteroidota</taxon>
        <taxon>Sphingobacteriia</taxon>
        <taxon>Sphingobacteriales</taxon>
        <taxon>Sphingobacteriaceae</taxon>
        <taxon>Mucilaginibacter</taxon>
    </lineage>
</organism>
<comment type="caution">
    <text evidence="13">The sequence shown here is derived from an EMBL/GenBank/DDBJ whole genome shotgun (WGS) entry which is preliminary data.</text>
</comment>
<dbReference type="AlphaFoldDB" id="A0A4Q5LM64"/>
<feature type="modified residue" description="N6-(pyridoxal phosphate)lysine" evidence="11">
    <location>
        <position position="190"/>
    </location>
</feature>
<name>A0A4Q5LM64_9SPHI</name>
<dbReference type="RefSeq" id="WP_129876870.1">
    <property type="nucleotide sequence ID" value="NZ_SEWG01000004.1"/>
</dbReference>
<evidence type="ECO:0000256" key="9">
    <source>
        <dbReference type="ARBA" id="ARBA00074221"/>
    </source>
</evidence>
<reference evidence="13 14" key="1">
    <citation type="submission" date="2019-02" db="EMBL/GenBank/DDBJ databases">
        <title>Bacterial novel species Mucilaginibacter sp. 17JY9-4 isolated from soil.</title>
        <authorList>
            <person name="Jung H.-Y."/>
        </authorList>
    </citation>
    <scope>NUCLEOTIDE SEQUENCE [LARGE SCALE GENOMIC DNA]</scope>
    <source>
        <strain evidence="13 14">17JY9-4</strain>
    </source>
</reference>